<organism evidence="7 8">
    <name type="scientific">Thalassotalea piscium</name>
    <dbReference type="NCBI Taxonomy" id="1230533"/>
    <lineage>
        <taxon>Bacteria</taxon>
        <taxon>Pseudomonadati</taxon>
        <taxon>Pseudomonadota</taxon>
        <taxon>Gammaproteobacteria</taxon>
        <taxon>Alteromonadales</taxon>
        <taxon>Colwelliaceae</taxon>
        <taxon>Thalassotalea</taxon>
    </lineage>
</organism>
<feature type="domain" description="Aminoacyl-transfer RNA synthetases class-II family profile" evidence="6">
    <location>
        <begin position="19"/>
        <end position="324"/>
    </location>
</feature>
<evidence type="ECO:0000256" key="5">
    <source>
        <dbReference type="ARBA" id="ARBA00052794"/>
    </source>
</evidence>
<dbReference type="GO" id="GO:0006430">
    <property type="term" value="P:lysyl-tRNA aminoacylation"/>
    <property type="evidence" value="ECO:0007669"/>
    <property type="project" value="InterPro"/>
</dbReference>
<evidence type="ECO:0000256" key="2">
    <source>
        <dbReference type="ARBA" id="ARBA00022598"/>
    </source>
</evidence>
<evidence type="ECO:0000256" key="1">
    <source>
        <dbReference type="ARBA" id="ARBA00011738"/>
    </source>
</evidence>
<dbReference type="FunFam" id="3.30.930.10:FF:000017">
    <property type="entry name" value="Elongation factor P--(R)-beta-lysine ligase"/>
    <property type="match status" value="1"/>
</dbReference>
<dbReference type="EC" id="6.1.1.6" evidence="7"/>
<gene>
    <name evidence="7" type="ORF">HNQ55_003225</name>
</gene>
<dbReference type="AlphaFoldDB" id="A0A7X0NJP0"/>
<evidence type="ECO:0000313" key="7">
    <source>
        <dbReference type="EMBL" id="MBB6544692.1"/>
    </source>
</evidence>
<dbReference type="EMBL" id="JACHHU010000034">
    <property type="protein sequence ID" value="MBB6544692.1"/>
    <property type="molecule type" value="Genomic_DNA"/>
</dbReference>
<keyword evidence="3" id="KW-0547">Nucleotide-binding</keyword>
<dbReference type="InterPro" id="IPR045864">
    <property type="entry name" value="aa-tRNA-synth_II/BPL/LPL"/>
</dbReference>
<evidence type="ECO:0000256" key="3">
    <source>
        <dbReference type="ARBA" id="ARBA00022741"/>
    </source>
</evidence>
<dbReference type="InterPro" id="IPR006195">
    <property type="entry name" value="aa-tRNA-synth_II"/>
</dbReference>
<dbReference type="PROSITE" id="PS50862">
    <property type="entry name" value="AA_TRNA_LIGASE_II"/>
    <property type="match status" value="1"/>
</dbReference>
<evidence type="ECO:0000313" key="8">
    <source>
        <dbReference type="Proteomes" id="UP000537141"/>
    </source>
</evidence>
<dbReference type="PANTHER" id="PTHR42918">
    <property type="entry name" value="LYSYL-TRNA SYNTHETASE"/>
    <property type="match status" value="1"/>
</dbReference>
<keyword evidence="8" id="KW-1185">Reference proteome</keyword>
<dbReference type="PANTHER" id="PTHR42918:SF6">
    <property type="entry name" value="ELONGATION FACTOR P--(R)-BETA-LYSINE LIGASE"/>
    <property type="match status" value="1"/>
</dbReference>
<dbReference type="Proteomes" id="UP000537141">
    <property type="component" value="Unassembled WGS sequence"/>
</dbReference>
<keyword evidence="2 7" id="KW-0436">Ligase</keyword>
<protein>
    <submittedName>
        <fullName evidence="7">Lysyl-tRNA synthetase class 2</fullName>
        <ecNumber evidence="7">6.1.1.6</ecNumber>
    </submittedName>
</protein>
<dbReference type="InterPro" id="IPR004364">
    <property type="entry name" value="Aa-tRNA-synt_II"/>
</dbReference>
<dbReference type="GO" id="GO:0005524">
    <property type="term" value="F:ATP binding"/>
    <property type="evidence" value="ECO:0007669"/>
    <property type="project" value="UniProtKB-KW"/>
</dbReference>
<dbReference type="RefSeq" id="WP_184426047.1">
    <property type="nucleotide sequence ID" value="NZ_AP027362.1"/>
</dbReference>
<keyword evidence="4" id="KW-0067">ATP-binding</keyword>
<comment type="subunit">
    <text evidence="1">Homodimer.</text>
</comment>
<dbReference type="Pfam" id="PF00152">
    <property type="entry name" value="tRNA-synt_2"/>
    <property type="match status" value="1"/>
</dbReference>
<dbReference type="GO" id="GO:0000049">
    <property type="term" value="F:tRNA binding"/>
    <property type="evidence" value="ECO:0007669"/>
    <property type="project" value="TreeGrafter"/>
</dbReference>
<comment type="catalytic activity">
    <reaction evidence="5">
        <text>D-beta-lysine + L-lysyl-[protein] + ATP = N(6)-((3R)-3,6-diaminohexanoyl)-L-lysyl-[protein] + AMP + diphosphate + H(+)</text>
        <dbReference type="Rhea" id="RHEA:83435"/>
        <dbReference type="Rhea" id="RHEA-COMP:9752"/>
        <dbReference type="Rhea" id="RHEA-COMP:20131"/>
        <dbReference type="ChEBI" id="CHEBI:15378"/>
        <dbReference type="ChEBI" id="CHEBI:29969"/>
        <dbReference type="ChEBI" id="CHEBI:30616"/>
        <dbReference type="ChEBI" id="CHEBI:33019"/>
        <dbReference type="ChEBI" id="CHEBI:84138"/>
        <dbReference type="ChEBI" id="CHEBI:156053"/>
        <dbReference type="ChEBI" id="CHEBI:456215"/>
    </reaction>
    <physiologicalReaction direction="left-to-right" evidence="5">
        <dbReference type="Rhea" id="RHEA:83436"/>
    </physiologicalReaction>
</comment>
<name>A0A7X0NJP0_9GAMM</name>
<dbReference type="NCBIfam" id="NF006828">
    <property type="entry name" value="PRK09350.1"/>
    <property type="match status" value="1"/>
</dbReference>
<dbReference type="GO" id="GO:0004824">
    <property type="term" value="F:lysine-tRNA ligase activity"/>
    <property type="evidence" value="ECO:0007669"/>
    <property type="project" value="UniProtKB-EC"/>
</dbReference>
<reference evidence="7 8" key="1">
    <citation type="submission" date="2020-08" db="EMBL/GenBank/DDBJ databases">
        <title>Genomic Encyclopedia of Type Strains, Phase IV (KMG-IV): sequencing the most valuable type-strain genomes for metagenomic binning, comparative biology and taxonomic classification.</title>
        <authorList>
            <person name="Goeker M."/>
        </authorList>
    </citation>
    <scope>NUCLEOTIDE SEQUENCE [LARGE SCALE GENOMIC DNA]</scope>
    <source>
        <strain evidence="7 8">DSM 26287</strain>
    </source>
</reference>
<dbReference type="Gene3D" id="3.30.930.10">
    <property type="entry name" value="Bira Bifunctional Protein, Domain 2"/>
    <property type="match status" value="1"/>
</dbReference>
<dbReference type="NCBIfam" id="TIGR00462">
    <property type="entry name" value="genX"/>
    <property type="match status" value="1"/>
</dbReference>
<dbReference type="GO" id="GO:0005829">
    <property type="term" value="C:cytosol"/>
    <property type="evidence" value="ECO:0007669"/>
    <property type="project" value="TreeGrafter"/>
</dbReference>
<comment type="caution">
    <text evidence="7">The sequence shown here is derived from an EMBL/GenBank/DDBJ whole genome shotgun (WGS) entry which is preliminary data.</text>
</comment>
<dbReference type="InterPro" id="IPR004525">
    <property type="entry name" value="EpmA"/>
</dbReference>
<dbReference type="SUPFAM" id="SSF55681">
    <property type="entry name" value="Class II aaRS and biotin synthetases"/>
    <property type="match status" value="1"/>
</dbReference>
<keyword evidence="7" id="KW-0030">Aminoacyl-tRNA synthetase</keyword>
<accession>A0A7X0NJP0</accession>
<sequence length="324" mass="37233">MSVPLLTWEVAKQRAEFIQEIRMFFYQRNVIEVETPLLSNGTVTDVHLDVFDTAYEHFPDTPIHEHRLLYLQTSPEFAMKRLLAHGYGSIFQICKAFRKEAYGAFHNPEFTMLEWYRVGFSYNELIAEVSDLLTTLLACEQPEIKSYQNAFLEATTIDPLQCSIEQLQRFLALRGVNDDWISQETEKDTLLQYVFSEYVETIIGKVVPCVIVDFPKTQAALACVSESDPRVAHRFECYFKGVELANGYEELTDPEEQLNRFHRDNETRKRLGKALKPIDNNLIEAMEKGLPKCSGIALGVDRLLMIALGKNTISEVITFNIERA</sequence>
<evidence type="ECO:0000256" key="4">
    <source>
        <dbReference type="ARBA" id="ARBA00022840"/>
    </source>
</evidence>
<proteinExistence type="predicted"/>
<evidence type="ECO:0000259" key="6">
    <source>
        <dbReference type="PROSITE" id="PS50862"/>
    </source>
</evidence>